<keyword evidence="4" id="KW-1185">Reference proteome</keyword>
<dbReference type="SUPFAM" id="SSF69349">
    <property type="entry name" value="Phage fibre proteins"/>
    <property type="match status" value="1"/>
</dbReference>
<dbReference type="SUPFAM" id="SSF69255">
    <property type="entry name" value="gp5 N-terminal domain-like"/>
    <property type="match status" value="1"/>
</dbReference>
<dbReference type="EMBL" id="BAABGM010000014">
    <property type="protein sequence ID" value="GAA4406760.1"/>
    <property type="molecule type" value="Genomic_DNA"/>
</dbReference>
<accession>A0ABP8KH75</accession>
<feature type="domain" description="Gp5/Type VI secretion system Vgr protein OB-fold" evidence="2">
    <location>
        <begin position="10"/>
        <end position="83"/>
    </location>
</feature>
<name>A0ABP8KH75_9MICO</name>
<reference evidence="4" key="1">
    <citation type="journal article" date="2019" name="Int. J. Syst. Evol. Microbiol.">
        <title>The Global Catalogue of Microorganisms (GCM) 10K type strain sequencing project: providing services to taxonomists for standard genome sequencing and annotation.</title>
        <authorList>
            <consortium name="The Broad Institute Genomics Platform"/>
            <consortium name="The Broad Institute Genome Sequencing Center for Infectious Disease"/>
            <person name="Wu L."/>
            <person name="Ma J."/>
        </authorList>
    </citation>
    <scope>NUCLEOTIDE SEQUENCE [LARGE SCALE GENOMIC DNA]</scope>
    <source>
        <strain evidence="4">JCM 17809</strain>
    </source>
</reference>
<dbReference type="RefSeq" id="WP_345205758.1">
    <property type="nucleotide sequence ID" value="NZ_BAABGM010000014.1"/>
</dbReference>
<gene>
    <name evidence="3" type="ORF">GCM10023168_22050</name>
</gene>
<comment type="caution">
    <text evidence="3">The sequence shown here is derived from an EMBL/GenBank/DDBJ whole genome shotgun (WGS) entry which is preliminary data.</text>
</comment>
<dbReference type="Pfam" id="PF04717">
    <property type="entry name" value="Phage_base_V"/>
    <property type="match status" value="1"/>
</dbReference>
<protein>
    <submittedName>
        <fullName evidence="3">Phage baseplate assembly protein V</fullName>
    </submittedName>
</protein>
<dbReference type="InterPro" id="IPR037026">
    <property type="entry name" value="Vgr_OB-fold_dom_sf"/>
</dbReference>
<sequence>MGKRLEGVAVGVVTDNRDPDSLARVRVRLPSRAEGDSSYWARLAVPMAGNDRGTYFLPEVGDEVLVAAEQGDPSRLYVLGMLWNGRQSPPANNDDGANNGRMIKSRSGHQIRFNDDETKPEVEVRLQDGKLVLLDADGITLSDGGENVITLTATSGTIRIEAGQRLSLTAPNVSIEAAATMAVKSSGTLTLNGALVKIN</sequence>
<evidence type="ECO:0000313" key="4">
    <source>
        <dbReference type="Proteomes" id="UP001500945"/>
    </source>
</evidence>
<organism evidence="3 4">
    <name type="scientific">Fodinibacter luteus</name>
    <dbReference type="NCBI Taxonomy" id="552064"/>
    <lineage>
        <taxon>Bacteria</taxon>
        <taxon>Bacillati</taxon>
        <taxon>Actinomycetota</taxon>
        <taxon>Actinomycetes</taxon>
        <taxon>Micrococcales</taxon>
        <taxon>Intrasporangiaceae</taxon>
        <taxon>Fodinibacter (ex Wang et al. 2009)</taxon>
    </lineage>
</organism>
<evidence type="ECO:0000256" key="1">
    <source>
        <dbReference type="SAM" id="MobiDB-lite"/>
    </source>
</evidence>
<dbReference type="InterPro" id="IPR006531">
    <property type="entry name" value="Gp5/Vgr_OB"/>
</dbReference>
<feature type="region of interest" description="Disordered" evidence="1">
    <location>
        <begin position="88"/>
        <end position="109"/>
    </location>
</feature>
<dbReference type="Gene3D" id="2.40.50.230">
    <property type="entry name" value="Gp5 N-terminal domain"/>
    <property type="match status" value="1"/>
</dbReference>
<dbReference type="Proteomes" id="UP001500945">
    <property type="component" value="Unassembled WGS sequence"/>
</dbReference>
<proteinExistence type="predicted"/>
<evidence type="ECO:0000313" key="3">
    <source>
        <dbReference type="EMBL" id="GAA4406760.1"/>
    </source>
</evidence>
<evidence type="ECO:0000259" key="2">
    <source>
        <dbReference type="Pfam" id="PF04717"/>
    </source>
</evidence>